<dbReference type="InterPro" id="IPR036372">
    <property type="entry name" value="BEACH_dom_sf"/>
</dbReference>
<dbReference type="PROSITE" id="PS50197">
    <property type="entry name" value="BEACH"/>
    <property type="match status" value="1"/>
</dbReference>
<dbReference type="InterPro" id="IPR036322">
    <property type="entry name" value="WD40_repeat_dom_sf"/>
</dbReference>
<evidence type="ECO:0000256" key="4">
    <source>
        <dbReference type="SAM" id="MobiDB-lite"/>
    </source>
</evidence>
<dbReference type="PROSITE" id="PS50294">
    <property type="entry name" value="WD_REPEATS_REGION"/>
    <property type="match status" value="1"/>
</dbReference>
<dbReference type="EMBL" id="KQ241626">
    <property type="protein sequence ID" value="KNC87007.1"/>
    <property type="molecule type" value="Genomic_DNA"/>
</dbReference>
<feature type="region of interest" description="Disordered" evidence="4">
    <location>
        <begin position="86"/>
        <end position="113"/>
    </location>
</feature>
<dbReference type="Gene3D" id="2.130.10.10">
    <property type="entry name" value="YVTN repeat-like/Quinoprotein amine dehydrogenase"/>
    <property type="match status" value="1"/>
</dbReference>
<evidence type="ECO:0000313" key="6">
    <source>
        <dbReference type="EMBL" id="KNC87007.1"/>
    </source>
</evidence>
<organism evidence="6 7">
    <name type="scientific">Sphaeroforma arctica JP610</name>
    <dbReference type="NCBI Taxonomy" id="667725"/>
    <lineage>
        <taxon>Eukaryota</taxon>
        <taxon>Ichthyosporea</taxon>
        <taxon>Ichthyophonida</taxon>
        <taxon>Sphaeroforma</taxon>
    </lineage>
</organism>
<dbReference type="Proteomes" id="UP000054560">
    <property type="component" value="Unassembled WGS sequence"/>
</dbReference>
<dbReference type="Pfam" id="PF02138">
    <property type="entry name" value="Beach"/>
    <property type="match status" value="1"/>
</dbReference>
<protein>
    <recommendedName>
        <fullName evidence="5">BEACH domain-containing protein</fullName>
    </recommendedName>
</protein>
<dbReference type="GeneID" id="25901364"/>
<dbReference type="InterPro" id="IPR046851">
    <property type="entry name" value="NBCH_WD40"/>
</dbReference>
<feature type="compositionally biased region" description="Polar residues" evidence="4">
    <location>
        <begin position="97"/>
        <end position="109"/>
    </location>
</feature>
<dbReference type="SMART" id="SM00320">
    <property type="entry name" value="WD40"/>
    <property type="match status" value="3"/>
</dbReference>
<feature type="repeat" description="WD" evidence="3">
    <location>
        <begin position="259"/>
        <end position="300"/>
    </location>
</feature>
<dbReference type="PROSITE" id="PS00678">
    <property type="entry name" value="WD_REPEATS_1"/>
    <property type="match status" value="1"/>
</dbReference>
<dbReference type="InterPro" id="IPR000409">
    <property type="entry name" value="BEACH_dom"/>
</dbReference>
<keyword evidence="7" id="KW-1185">Reference proteome</keyword>
<dbReference type="Gene3D" id="1.10.1540.10">
    <property type="entry name" value="BEACH domain"/>
    <property type="match status" value="1"/>
</dbReference>
<evidence type="ECO:0000256" key="2">
    <source>
        <dbReference type="ARBA" id="ARBA00022737"/>
    </source>
</evidence>
<sequence>MSHYPHGPKEMYTSSSACTERHWRVPMCLLTSINGLTLSLGEEALKAMNVFHHLSYEGAVDIDQITDPVLRQAVIGIINNFGQTPRQVFKKPHPSRKSTLAVSSPQTANAGEPTSAMPRTLVYFPEQLKRSIVATVKVGRTGAGAITCNGGVGDIIVSDKGVVALGQQQLAVYKGTNRYLSWEYGDNSLRLMRIDNGKTMGACENMHVGCLSAVTFADEQVLITGGEDSCVSVWQFADQKTVNGSRTGVDVAPKILQILHGHTKRITAIAASRPYSIIVSGSGDKTCIVWDLNQMDYIRQLRGHPDTITAIAINNQTGNIVTCSRSQIRLWTVNGTCLAIKYVVVFGIFLCNCGH</sequence>
<name>A0A0L0GDB8_9EUKA</name>
<dbReference type="InterPro" id="IPR001680">
    <property type="entry name" value="WD40_rpt"/>
</dbReference>
<keyword evidence="1 3" id="KW-0853">WD repeat</keyword>
<dbReference type="InterPro" id="IPR051944">
    <property type="entry name" value="BEACH_domain_protein"/>
</dbReference>
<dbReference type="OrthoDB" id="2429334at2759"/>
<dbReference type="Pfam" id="PF20426">
    <property type="entry name" value="NBCH_WD40"/>
    <property type="match status" value="1"/>
</dbReference>
<dbReference type="InterPro" id="IPR015943">
    <property type="entry name" value="WD40/YVTN_repeat-like_dom_sf"/>
</dbReference>
<keyword evidence="2" id="KW-0677">Repeat</keyword>
<dbReference type="STRING" id="667725.A0A0L0GDB8"/>
<feature type="domain" description="BEACH" evidence="5">
    <location>
        <begin position="1"/>
        <end position="96"/>
    </location>
</feature>
<accession>A0A0L0GDB8</accession>
<dbReference type="SMART" id="SM01026">
    <property type="entry name" value="Beach"/>
    <property type="match status" value="1"/>
</dbReference>
<dbReference type="eggNOG" id="KOG1786">
    <property type="taxonomic scope" value="Eukaryota"/>
</dbReference>
<dbReference type="SUPFAM" id="SSF81837">
    <property type="entry name" value="BEACH domain"/>
    <property type="match status" value="1"/>
</dbReference>
<dbReference type="PROSITE" id="PS50082">
    <property type="entry name" value="WD_REPEATS_2"/>
    <property type="match status" value="2"/>
</dbReference>
<evidence type="ECO:0000256" key="3">
    <source>
        <dbReference type="PROSITE-ProRule" id="PRU00221"/>
    </source>
</evidence>
<dbReference type="PANTHER" id="PTHR46108:SF4">
    <property type="entry name" value="BLUE CHEESE"/>
    <property type="match status" value="1"/>
</dbReference>
<dbReference type="InterPro" id="IPR019775">
    <property type="entry name" value="WD40_repeat_CS"/>
</dbReference>
<feature type="repeat" description="WD" evidence="3">
    <location>
        <begin position="204"/>
        <end position="244"/>
    </location>
</feature>
<evidence type="ECO:0000313" key="7">
    <source>
        <dbReference type="Proteomes" id="UP000054560"/>
    </source>
</evidence>
<dbReference type="PANTHER" id="PTHR46108">
    <property type="entry name" value="BLUE CHEESE"/>
    <property type="match status" value="1"/>
</dbReference>
<evidence type="ECO:0000256" key="1">
    <source>
        <dbReference type="ARBA" id="ARBA00022574"/>
    </source>
</evidence>
<dbReference type="AlphaFoldDB" id="A0A0L0GDB8"/>
<reference evidence="6 7" key="1">
    <citation type="submission" date="2011-02" db="EMBL/GenBank/DDBJ databases">
        <title>The Genome Sequence of Sphaeroforma arctica JP610.</title>
        <authorList>
            <consortium name="The Broad Institute Genome Sequencing Platform"/>
            <person name="Russ C."/>
            <person name="Cuomo C."/>
            <person name="Young S.K."/>
            <person name="Zeng Q."/>
            <person name="Gargeya S."/>
            <person name="Alvarado L."/>
            <person name="Berlin A."/>
            <person name="Chapman S.B."/>
            <person name="Chen Z."/>
            <person name="Freedman E."/>
            <person name="Gellesch M."/>
            <person name="Goldberg J."/>
            <person name="Griggs A."/>
            <person name="Gujja S."/>
            <person name="Heilman E."/>
            <person name="Heiman D."/>
            <person name="Howarth C."/>
            <person name="Mehta T."/>
            <person name="Neiman D."/>
            <person name="Pearson M."/>
            <person name="Roberts A."/>
            <person name="Saif S."/>
            <person name="Shea T."/>
            <person name="Shenoy N."/>
            <person name="Sisk P."/>
            <person name="Stolte C."/>
            <person name="Sykes S."/>
            <person name="White J."/>
            <person name="Yandava C."/>
            <person name="Burger G."/>
            <person name="Gray M.W."/>
            <person name="Holland P.W.H."/>
            <person name="King N."/>
            <person name="Lang F.B.F."/>
            <person name="Roger A.J."/>
            <person name="Ruiz-Trillo I."/>
            <person name="Haas B."/>
            <person name="Nusbaum C."/>
            <person name="Birren B."/>
        </authorList>
    </citation>
    <scope>NUCLEOTIDE SEQUENCE [LARGE SCALE GENOMIC DNA]</scope>
    <source>
        <strain evidence="6 7">JP610</strain>
    </source>
</reference>
<dbReference type="RefSeq" id="XP_014160909.1">
    <property type="nucleotide sequence ID" value="XM_014305434.1"/>
</dbReference>
<proteinExistence type="predicted"/>
<dbReference type="SUPFAM" id="SSF50978">
    <property type="entry name" value="WD40 repeat-like"/>
    <property type="match status" value="1"/>
</dbReference>
<evidence type="ECO:0000259" key="5">
    <source>
        <dbReference type="PROSITE" id="PS50197"/>
    </source>
</evidence>
<gene>
    <name evidence="6" type="ORF">SARC_00860</name>
</gene>